<feature type="compositionally biased region" description="Low complexity" evidence="1">
    <location>
        <begin position="1099"/>
        <end position="1112"/>
    </location>
</feature>
<name>A0A843WPG7_COLES</name>
<reference evidence="2" key="1">
    <citation type="submission" date="2017-07" db="EMBL/GenBank/DDBJ databases">
        <title>Taro Niue Genome Assembly and Annotation.</title>
        <authorList>
            <person name="Atibalentja N."/>
            <person name="Keating K."/>
            <person name="Fields C.J."/>
        </authorList>
    </citation>
    <scope>NUCLEOTIDE SEQUENCE</scope>
    <source>
        <strain evidence="2">Niue_2</strain>
        <tissue evidence="2">Leaf</tissue>
    </source>
</reference>
<feature type="region of interest" description="Disordered" evidence="1">
    <location>
        <begin position="1040"/>
        <end position="1059"/>
    </location>
</feature>
<dbReference type="Proteomes" id="UP000652761">
    <property type="component" value="Unassembled WGS sequence"/>
</dbReference>
<feature type="compositionally biased region" description="Polar residues" evidence="1">
    <location>
        <begin position="560"/>
        <end position="572"/>
    </location>
</feature>
<feature type="compositionally biased region" description="Polar residues" evidence="1">
    <location>
        <begin position="1465"/>
        <end position="1478"/>
    </location>
</feature>
<feature type="region of interest" description="Disordered" evidence="1">
    <location>
        <begin position="327"/>
        <end position="408"/>
    </location>
</feature>
<keyword evidence="3" id="KW-1185">Reference proteome</keyword>
<feature type="region of interest" description="Disordered" evidence="1">
    <location>
        <begin position="1462"/>
        <end position="1512"/>
    </location>
</feature>
<feature type="region of interest" description="Disordered" evidence="1">
    <location>
        <begin position="543"/>
        <end position="572"/>
    </location>
</feature>
<organism evidence="2 3">
    <name type="scientific">Colocasia esculenta</name>
    <name type="common">Wild taro</name>
    <name type="synonym">Arum esculentum</name>
    <dbReference type="NCBI Taxonomy" id="4460"/>
    <lineage>
        <taxon>Eukaryota</taxon>
        <taxon>Viridiplantae</taxon>
        <taxon>Streptophyta</taxon>
        <taxon>Embryophyta</taxon>
        <taxon>Tracheophyta</taxon>
        <taxon>Spermatophyta</taxon>
        <taxon>Magnoliopsida</taxon>
        <taxon>Liliopsida</taxon>
        <taxon>Araceae</taxon>
        <taxon>Aroideae</taxon>
        <taxon>Colocasieae</taxon>
        <taxon>Colocasia</taxon>
    </lineage>
</organism>
<dbReference type="EMBL" id="NMUH01004402">
    <property type="protein sequence ID" value="MQM09516.1"/>
    <property type="molecule type" value="Genomic_DNA"/>
</dbReference>
<feature type="compositionally biased region" description="Basic and acidic residues" evidence="1">
    <location>
        <begin position="1040"/>
        <end position="1049"/>
    </location>
</feature>
<protein>
    <submittedName>
        <fullName evidence="2">Uncharacterized protein</fullName>
    </submittedName>
</protein>
<comment type="caution">
    <text evidence="2">The sequence shown here is derived from an EMBL/GenBank/DDBJ whole genome shotgun (WGS) entry which is preliminary data.</text>
</comment>
<feature type="compositionally biased region" description="Basic and acidic residues" evidence="1">
    <location>
        <begin position="378"/>
        <end position="399"/>
    </location>
</feature>
<feature type="region of interest" description="Disordered" evidence="1">
    <location>
        <begin position="48"/>
        <end position="110"/>
    </location>
</feature>
<proteinExistence type="predicted"/>
<feature type="region of interest" description="Disordered" evidence="1">
    <location>
        <begin position="1085"/>
        <end position="1154"/>
    </location>
</feature>
<sequence>MLVPPVPLETANKQESDSQKVTVSCASLVDFDSSKGASGNIQSECAVATGGTLPSAGPAGALQVKGPGRKTATGETSRGRGRKQSGLGSVTHGRTRASRNGSPAIAPTINHEVDPMSGLQKVAELSTEQGPSSLKIAELSNVQGHCSSSGTGKHEVIPSASDNVVAGKGVQVTERTEVPLVLTESVSTVHGPTLSQPKKSDLARTNIVQSMQESVPKKATPSVLEMKDAKEKSLLAGSIQTRVEKLKLDESSGNISLQSIEKAVPVDDRSPAVHLCKASEIEIPNPKSVENVRSQDTLLLSNSPAVMPIIMKHDTVVAMAPLDQTNKRDIPTPVVRRGSEKKTSLTRQKAAAREAKSKGSSVRTACRGNAQLSGSGLLDRKESTSKSVTVRDKSDDGGKQEQTITGKQEKSLTFSASSNLERNGVQHVPNVLSAQKEHLMGSSEISTECHKKLKPPMAGGNATCSNSAYSSSKKNEFQAVEDDVEDANTKLIVTQSSHLSEVKPSGLLDAFNSSQAGRANLQAPLCNEQAQMCSIDNDPTCNKTSPQNIPSDSKYDHISDNSGTVASNTNDVETGGKKVFTVDTSSEPTTPLSAIQVSKTTDSSAEVPTDQHEENIAKLTGVIEPPRAHDHMLPPGPSLQTPEKAKETACGESDGILMSACTDHPLMFANLHRIEREKDIDQTNAPIGDVGRESAHLAGDIKDTPPVESSMDKGIDIPPSLEAVKIGEMPVTVDEGRETELENTNVDISNASGAVEFHQANVQETIKDPACEIHRTELCGTSKNEDGNRQTHVVPDLSLAGCSHVADMTIREIQSLEEGCSAASAGVLGAESTENQPSPGAATVSQAIQKEGLDNSDASNRKVETIREECVVADLCCTTTMNEDVVNEKYAILDHPLAGSSPVTEETIKKAQLLEEGCPTGDLGIESTESQSSPGAAAVPEASQEEVLAEPDADNTIDGTVGEMYIATDLCGTSSSRGDVIGDEHVFPDLPLPGSSHVVDRTIIKIQSLEAAYCSTAGLQGESTESQSSTGGTAVFQVSEKESLGDSESKTVPGVDNAGGNMVAEQAQMCFIDNDPVCIKTSPQNIPSDSKCEHHVSDTSDTAATNTNDVNTGGKKVFNVETSSEPTAPLSAVQASKTADSSADVPTDRHEGNTAKSIGVIEPPRATELMLSPGPPLQTPEEAKETAPEESDGILTSACTDHPVMLATLRTIERKKDVDQTNNPINDVRESANLAGDSKDMPPIDSPMDKESVIPLCLEVVKIGEMPVSVDGGRETALGNSNVDIRIAGCSHVAGLTFDEIQSLGEGCSAGALGIESTENQSSPGAATVSQAIHEGSLDDPDASNRKVETIREDCVVTNLCCISTMNEGVINENYVVLDLPLAGSSRVTDATIEKAQLLEEGCPTGDLGIEEGCTSSGDVIGEKYVIPDLPLPGFSHVVDPTVRKIQSLEEEGCSTGVLVRESTESLSSPGATAVSQVSEEESLGDPDANSRKSETLPGVDNTGSTMASNLNSSPAALSVTNLEYEQRDNVGCVAELGMEVGSISSSQNSVSYGAEVREDIQVQPQEPNSCCSTKLGTEMMSAYTSIDSKVQDAAALENAEGRPDDFAVVSQVALLLGGMAEVDKNVNERDTLRHGEDSEVSAVD</sequence>
<feature type="region of interest" description="Disordered" evidence="1">
    <location>
        <begin position="1"/>
        <end position="21"/>
    </location>
</feature>
<evidence type="ECO:0000256" key="1">
    <source>
        <dbReference type="SAM" id="MobiDB-lite"/>
    </source>
</evidence>
<feature type="region of interest" description="Disordered" evidence="1">
    <location>
        <begin position="926"/>
        <end position="948"/>
    </location>
</feature>
<evidence type="ECO:0000313" key="3">
    <source>
        <dbReference type="Proteomes" id="UP000652761"/>
    </source>
</evidence>
<evidence type="ECO:0000313" key="2">
    <source>
        <dbReference type="EMBL" id="MQM09516.1"/>
    </source>
</evidence>
<gene>
    <name evidence="2" type="ORF">Taro_042394</name>
</gene>
<accession>A0A843WPG7</accession>